<evidence type="ECO:0000256" key="4">
    <source>
        <dbReference type="ARBA" id="ARBA00022989"/>
    </source>
</evidence>
<dbReference type="Proteomes" id="UP000676035">
    <property type="component" value="Unassembled WGS sequence"/>
</dbReference>
<feature type="transmembrane region" description="Helical" evidence="6">
    <location>
        <begin position="45"/>
        <end position="67"/>
    </location>
</feature>
<dbReference type="InterPro" id="IPR007267">
    <property type="entry name" value="GtrA_DPMS_TM"/>
</dbReference>
<dbReference type="RefSeq" id="WP_212543742.1">
    <property type="nucleotide sequence ID" value="NZ_JAGYHF010000001.1"/>
</dbReference>
<evidence type="ECO:0000256" key="5">
    <source>
        <dbReference type="ARBA" id="ARBA00023136"/>
    </source>
</evidence>
<reference evidence="8 9" key="1">
    <citation type="submission" date="2021-04" db="EMBL/GenBank/DDBJ databases">
        <title>Pseudomonas rustica sp. nov. isolated from raw milk.</title>
        <authorList>
            <person name="Fiedler G."/>
            <person name="Gieschler S."/>
            <person name="Kabisch J."/>
            <person name="Grimmler C."/>
            <person name="Brinks E."/>
            <person name="Wagner N."/>
            <person name="Hetzer B."/>
            <person name="Franz C.M.A.P."/>
            <person name="Boehnlein C."/>
        </authorList>
    </citation>
    <scope>NUCLEOTIDE SEQUENCE [LARGE SCALE GENOMIC DNA]</scope>
    <source>
        <strain evidence="8 9">MBT-4</strain>
    </source>
</reference>
<name>A0ABS5MRG3_9PSED</name>
<evidence type="ECO:0000259" key="7">
    <source>
        <dbReference type="Pfam" id="PF04138"/>
    </source>
</evidence>
<dbReference type="PANTHER" id="PTHR38459:SF1">
    <property type="entry name" value="PROPHAGE BACTOPRENOL-LINKED GLUCOSE TRANSLOCASE HOMOLOG"/>
    <property type="match status" value="1"/>
</dbReference>
<feature type="transmembrane region" description="Helical" evidence="6">
    <location>
        <begin position="21"/>
        <end position="39"/>
    </location>
</feature>
<proteinExistence type="inferred from homology"/>
<protein>
    <submittedName>
        <fullName evidence="8">GtrA family protein</fullName>
    </submittedName>
</protein>
<evidence type="ECO:0000256" key="2">
    <source>
        <dbReference type="ARBA" id="ARBA00009399"/>
    </source>
</evidence>
<evidence type="ECO:0000256" key="6">
    <source>
        <dbReference type="SAM" id="Phobius"/>
    </source>
</evidence>
<evidence type="ECO:0000256" key="1">
    <source>
        <dbReference type="ARBA" id="ARBA00004141"/>
    </source>
</evidence>
<organism evidence="8 9">
    <name type="scientific">Pseudomonas rustica</name>
    <dbReference type="NCBI Taxonomy" id="2827099"/>
    <lineage>
        <taxon>Bacteria</taxon>
        <taxon>Pseudomonadati</taxon>
        <taxon>Pseudomonadota</taxon>
        <taxon>Gammaproteobacteria</taxon>
        <taxon>Pseudomonadales</taxon>
        <taxon>Pseudomonadaceae</taxon>
        <taxon>Pseudomonas</taxon>
    </lineage>
</organism>
<feature type="domain" description="GtrA/DPMS transmembrane" evidence="7">
    <location>
        <begin position="23"/>
        <end position="137"/>
    </location>
</feature>
<keyword evidence="9" id="KW-1185">Reference proteome</keyword>
<dbReference type="InterPro" id="IPR051401">
    <property type="entry name" value="GtrA_CellWall_Glycosyl"/>
</dbReference>
<feature type="transmembrane region" description="Helical" evidence="6">
    <location>
        <begin position="87"/>
        <end position="108"/>
    </location>
</feature>
<dbReference type="Pfam" id="PF04138">
    <property type="entry name" value="GtrA_DPMS_TM"/>
    <property type="match status" value="1"/>
</dbReference>
<gene>
    <name evidence="8" type="ORF">KFS80_00965</name>
</gene>
<accession>A0ABS5MRG3</accession>
<evidence type="ECO:0000313" key="9">
    <source>
        <dbReference type="Proteomes" id="UP000676035"/>
    </source>
</evidence>
<comment type="caution">
    <text evidence="8">The sequence shown here is derived from an EMBL/GenBank/DDBJ whole genome shotgun (WGS) entry which is preliminary data.</text>
</comment>
<comment type="subcellular location">
    <subcellularLocation>
        <location evidence="1">Membrane</location>
        <topology evidence="1">Multi-pass membrane protein</topology>
    </subcellularLocation>
</comment>
<feature type="transmembrane region" description="Helical" evidence="6">
    <location>
        <begin position="114"/>
        <end position="136"/>
    </location>
</feature>
<evidence type="ECO:0000256" key="3">
    <source>
        <dbReference type="ARBA" id="ARBA00022692"/>
    </source>
</evidence>
<keyword evidence="4 6" id="KW-1133">Transmembrane helix</keyword>
<evidence type="ECO:0000313" key="8">
    <source>
        <dbReference type="EMBL" id="MBS4076859.1"/>
    </source>
</evidence>
<keyword evidence="3 6" id="KW-0812">Transmembrane</keyword>
<dbReference type="PANTHER" id="PTHR38459">
    <property type="entry name" value="PROPHAGE BACTOPRENOL-LINKED GLUCOSE TRANSLOCASE HOMOLOG"/>
    <property type="match status" value="1"/>
</dbReference>
<comment type="similarity">
    <text evidence="2">Belongs to the GtrA family.</text>
</comment>
<sequence>MGSNTNRKLDGAWRQIMDNTLIKFLLTGGLATLLQYFILWCGVEFLGLLAATASGIGYMAGSIVSYFVNYYYTFNSTQSHTGAAARFYIMVCIGWLMNTVIVGLLADFMNWNKWIAQGIATAIVLIWNFCSSRYWVFKSV</sequence>
<dbReference type="EMBL" id="JAGYHF010000001">
    <property type="protein sequence ID" value="MBS4076859.1"/>
    <property type="molecule type" value="Genomic_DNA"/>
</dbReference>
<keyword evidence="5 6" id="KW-0472">Membrane</keyword>